<name>A0AAX6MPR3_9PEZI</name>
<dbReference type="Proteomes" id="UP001369815">
    <property type="component" value="Unassembled WGS sequence"/>
</dbReference>
<feature type="compositionally biased region" description="Basic and acidic residues" evidence="2">
    <location>
        <begin position="464"/>
        <end position="491"/>
    </location>
</feature>
<keyword evidence="4" id="KW-1185">Reference proteome</keyword>
<feature type="region of interest" description="Disordered" evidence="2">
    <location>
        <begin position="464"/>
        <end position="508"/>
    </location>
</feature>
<keyword evidence="1" id="KW-0175">Coiled coil</keyword>
<comment type="caution">
    <text evidence="3">The sequence shown here is derived from an EMBL/GenBank/DDBJ whole genome shotgun (WGS) entry which is preliminary data.</text>
</comment>
<sequence length="523" mass="59097">MEKKLCEQTREVLNYRIRPRDEVTAVRRHLAHDLAQSLGAEQLSSPLSLIDLETTIKPSDALQGTYREYIEAARRNIEIRSSFTALQEEHDAATAPASLPSPSEEDQQAQLLQLQIEVNALEQEHERLSIVDKYLEELNQQPAAAPDFLDAEVMFKGCTPLPELPKELMEGFTQDRDAPNREIQALLARLQSAVLRNKLLAQQEKQNFEKLKAKNPIDPGRLPPEVQLQALNAVKDSLINWIETMLSKAGGEEDEASSESPRKQRQGDEKFDREAHMAEIQREYQKHIGLRKEIIALVAQLEQLSLQKPQKPEQRQQPQLDGLTPSSTSKSVSEAFLLTPYLEKLQAISREQKGLIQEKSHINASLAKQQQDLNKILEHLIEESHLLHKYPAKRSEKPRQSFGSITKGVGKANVTDQIEPWISAAHSAQIATLEAVFEKVEEGQVAAEDAMQALDEVRKLLNKEKSEPEEAHEEGDSAEHDMWIGEDEKSGTRVRKHREKKVEKPKGESIYAKLDGNLGLINE</sequence>
<evidence type="ECO:0000313" key="4">
    <source>
        <dbReference type="Proteomes" id="UP001369815"/>
    </source>
</evidence>
<feature type="region of interest" description="Disordered" evidence="2">
    <location>
        <begin position="249"/>
        <end position="272"/>
    </location>
</feature>
<evidence type="ECO:0000313" key="3">
    <source>
        <dbReference type="EMBL" id="KAK6954433.1"/>
    </source>
</evidence>
<dbReference type="AlphaFoldDB" id="A0AAX6MPR3"/>
<evidence type="ECO:0000256" key="1">
    <source>
        <dbReference type="SAM" id="Coils"/>
    </source>
</evidence>
<dbReference type="EMBL" id="JBANMG010000004">
    <property type="protein sequence ID" value="KAK6954433.1"/>
    <property type="molecule type" value="Genomic_DNA"/>
</dbReference>
<reference evidence="3 4" key="1">
    <citation type="journal article" date="2024" name="Front Chem Biol">
        <title>Unveiling the potential of Daldinia eschscholtzii MFLUCC 19-0629 through bioactivity and bioinformatics studies for enhanced sustainable agriculture production.</title>
        <authorList>
            <person name="Brooks S."/>
            <person name="Weaver J.A."/>
            <person name="Klomchit A."/>
            <person name="Alharthi S.A."/>
            <person name="Onlamun T."/>
            <person name="Nurani R."/>
            <person name="Vong T.K."/>
            <person name="Alberti F."/>
            <person name="Greco C."/>
        </authorList>
    </citation>
    <scope>NUCLEOTIDE SEQUENCE [LARGE SCALE GENOMIC DNA]</scope>
    <source>
        <strain evidence="3">MFLUCC 19-0629</strain>
    </source>
</reference>
<protein>
    <submittedName>
        <fullName evidence="3">Uncharacterized protein</fullName>
    </submittedName>
</protein>
<evidence type="ECO:0000256" key="2">
    <source>
        <dbReference type="SAM" id="MobiDB-lite"/>
    </source>
</evidence>
<organism evidence="3 4">
    <name type="scientific">Daldinia eschscholtzii</name>
    <dbReference type="NCBI Taxonomy" id="292717"/>
    <lineage>
        <taxon>Eukaryota</taxon>
        <taxon>Fungi</taxon>
        <taxon>Dikarya</taxon>
        <taxon>Ascomycota</taxon>
        <taxon>Pezizomycotina</taxon>
        <taxon>Sordariomycetes</taxon>
        <taxon>Xylariomycetidae</taxon>
        <taxon>Xylariales</taxon>
        <taxon>Hypoxylaceae</taxon>
        <taxon>Daldinia</taxon>
    </lineage>
</organism>
<feature type="coiled-coil region" evidence="1">
    <location>
        <begin position="104"/>
        <end position="131"/>
    </location>
</feature>
<feature type="compositionally biased region" description="Basic and acidic residues" evidence="2">
    <location>
        <begin position="260"/>
        <end position="272"/>
    </location>
</feature>
<accession>A0AAX6MPR3</accession>
<gene>
    <name evidence="3" type="ORF">Daesc_004400</name>
</gene>
<feature type="region of interest" description="Disordered" evidence="2">
    <location>
        <begin position="308"/>
        <end position="328"/>
    </location>
</feature>
<proteinExistence type="predicted"/>